<name>A0A0E9QXW7_ANGAN</name>
<organism evidence="1">
    <name type="scientific">Anguilla anguilla</name>
    <name type="common">European freshwater eel</name>
    <name type="synonym">Muraena anguilla</name>
    <dbReference type="NCBI Taxonomy" id="7936"/>
    <lineage>
        <taxon>Eukaryota</taxon>
        <taxon>Metazoa</taxon>
        <taxon>Chordata</taxon>
        <taxon>Craniata</taxon>
        <taxon>Vertebrata</taxon>
        <taxon>Euteleostomi</taxon>
        <taxon>Actinopterygii</taxon>
        <taxon>Neopterygii</taxon>
        <taxon>Teleostei</taxon>
        <taxon>Anguilliformes</taxon>
        <taxon>Anguillidae</taxon>
        <taxon>Anguilla</taxon>
    </lineage>
</organism>
<reference evidence="1" key="1">
    <citation type="submission" date="2014-11" db="EMBL/GenBank/DDBJ databases">
        <authorList>
            <person name="Amaro Gonzalez C."/>
        </authorList>
    </citation>
    <scope>NUCLEOTIDE SEQUENCE</scope>
</reference>
<dbReference type="AlphaFoldDB" id="A0A0E9QXW7"/>
<accession>A0A0E9QXW7</accession>
<reference evidence="1" key="2">
    <citation type="journal article" date="2015" name="Fish Shellfish Immunol.">
        <title>Early steps in the European eel (Anguilla anguilla)-Vibrio vulnificus interaction in the gills: Role of the RtxA13 toxin.</title>
        <authorList>
            <person name="Callol A."/>
            <person name="Pajuelo D."/>
            <person name="Ebbesson L."/>
            <person name="Teles M."/>
            <person name="MacKenzie S."/>
            <person name="Amaro C."/>
        </authorList>
    </citation>
    <scope>NUCLEOTIDE SEQUENCE</scope>
</reference>
<proteinExistence type="predicted"/>
<dbReference type="EMBL" id="GBXM01087644">
    <property type="protein sequence ID" value="JAH20933.1"/>
    <property type="molecule type" value="Transcribed_RNA"/>
</dbReference>
<sequence>MLTNTISPRFSATLMSYESTPPSQNHCREACPVRLFAAPLRSYQSDVNVRICACKPLCAGGHCHSVARHRSPQIRPTNRLN</sequence>
<evidence type="ECO:0000313" key="1">
    <source>
        <dbReference type="EMBL" id="JAH20933.1"/>
    </source>
</evidence>
<protein>
    <submittedName>
        <fullName evidence="1">Uncharacterized protein</fullName>
    </submittedName>
</protein>